<evidence type="ECO:0000256" key="4">
    <source>
        <dbReference type="ARBA" id="ARBA00023268"/>
    </source>
</evidence>
<dbReference type="Pfam" id="PF02801">
    <property type="entry name" value="Ketoacyl-synt_C"/>
    <property type="match status" value="1"/>
</dbReference>
<dbReference type="GO" id="GO:0031177">
    <property type="term" value="F:phosphopantetheine binding"/>
    <property type="evidence" value="ECO:0007669"/>
    <property type="project" value="InterPro"/>
</dbReference>
<evidence type="ECO:0000259" key="8">
    <source>
        <dbReference type="PROSITE" id="PS50075"/>
    </source>
</evidence>
<reference evidence="12" key="2">
    <citation type="journal article" date="2023" name="IMA Fungus">
        <title>Comparative genomic study of the Penicillium genus elucidates a diverse pangenome and 15 lateral gene transfer events.</title>
        <authorList>
            <person name="Petersen C."/>
            <person name="Sorensen T."/>
            <person name="Nielsen M.R."/>
            <person name="Sondergaard T.E."/>
            <person name="Sorensen J.L."/>
            <person name="Fitzpatrick D.A."/>
            <person name="Frisvad J.C."/>
            <person name="Nielsen K.L."/>
        </authorList>
    </citation>
    <scope>NUCLEOTIDE SEQUENCE</scope>
    <source>
        <strain evidence="12">IBT 30761</strain>
    </source>
</reference>
<feature type="region of interest" description="Disordered" evidence="7">
    <location>
        <begin position="1886"/>
        <end position="1918"/>
    </location>
</feature>
<dbReference type="InterPro" id="IPR020806">
    <property type="entry name" value="PKS_PP-bd"/>
</dbReference>
<feature type="domain" description="Ketosynthase family 3 (KS3)" evidence="10">
    <location>
        <begin position="46"/>
        <end position="473"/>
    </location>
</feature>
<dbReference type="FunFam" id="3.40.47.10:FF:000019">
    <property type="entry name" value="Polyketide synthase type I"/>
    <property type="match status" value="1"/>
</dbReference>
<dbReference type="Gene3D" id="1.10.1200.10">
    <property type="entry name" value="ACP-like"/>
    <property type="match status" value="1"/>
</dbReference>
<evidence type="ECO:0000313" key="12">
    <source>
        <dbReference type="EMBL" id="KAJ5103216.1"/>
    </source>
</evidence>
<dbReference type="Gene3D" id="3.40.50.720">
    <property type="entry name" value="NAD(P)-binding Rossmann-like Domain"/>
    <property type="match status" value="2"/>
</dbReference>
<dbReference type="GO" id="GO:0004312">
    <property type="term" value="F:fatty acid synthase activity"/>
    <property type="evidence" value="ECO:0007669"/>
    <property type="project" value="TreeGrafter"/>
</dbReference>
<keyword evidence="4" id="KW-0511">Multifunctional enzyme</keyword>
<protein>
    <submittedName>
        <fullName evidence="12">Uncharacterized protein</fullName>
    </submittedName>
</protein>
<evidence type="ECO:0000256" key="6">
    <source>
        <dbReference type="PROSITE-ProRule" id="PRU01363"/>
    </source>
</evidence>
<dbReference type="Proteomes" id="UP001149074">
    <property type="component" value="Unassembled WGS sequence"/>
</dbReference>
<dbReference type="InterPro" id="IPR020841">
    <property type="entry name" value="PKS_Beta-ketoAc_synthase_dom"/>
</dbReference>
<dbReference type="InterPro" id="IPR042104">
    <property type="entry name" value="PKS_dehydratase_sf"/>
</dbReference>
<dbReference type="InterPro" id="IPR016036">
    <property type="entry name" value="Malonyl_transacylase_ACP-bd"/>
</dbReference>
<feature type="domain" description="Ig-like" evidence="9">
    <location>
        <begin position="997"/>
        <end position="1074"/>
    </location>
</feature>
<dbReference type="InterPro" id="IPR020843">
    <property type="entry name" value="ER"/>
</dbReference>
<evidence type="ECO:0000259" key="11">
    <source>
        <dbReference type="PROSITE" id="PS52019"/>
    </source>
</evidence>
<dbReference type="InterPro" id="IPR049551">
    <property type="entry name" value="PKS_DH_C"/>
</dbReference>
<dbReference type="InterPro" id="IPR014043">
    <property type="entry name" value="Acyl_transferase_dom"/>
</dbReference>
<dbReference type="Pfam" id="PF08659">
    <property type="entry name" value="KR"/>
    <property type="match status" value="1"/>
</dbReference>
<evidence type="ECO:0000256" key="1">
    <source>
        <dbReference type="ARBA" id="ARBA00022450"/>
    </source>
</evidence>
<dbReference type="InterPro" id="IPR032821">
    <property type="entry name" value="PKS_assoc"/>
</dbReference>
<dbReference type="SUPFAM" id="SSF55048">
    <property type="entry name" value="Probable ACP-binding domain of malonyl-CoA ACP transacylase"/>
    <property type="match status" value="1"/>
</dbReference>
<dbReference type="PROSITE" id="PS50835">
    <property type="entry name" value="IG_LIKE"/>
    <property type="match status" value="1"/>
</dbReference>
<dbReference type="Gene3D" id="3.40.366.10">
    <property type="entry name" value="Malonyl-Coenzyme A Acyl Carrier Protein, domain 2"/>
    <property type="match status" value="1"/>
</dbReference>
<keyword evidence="3" id="KW-0808">Transferase</keyword>
<dbReference type="SUPFAM" id="SSF51735">
    <property type="entry name" value="NAD(P)-binding Rossmann-fold domains"/>
    <property type="match status" value="2"/>
</dbReference>
<dbReference type="GO" id="GO:0030639">
    <property type="term" value="P:polyketide biosynthetic process"/>
    <property type="evidence" value="ECO:0007669"/>
    <property type="project" value="UniProtKB-ARBA"/>
</dbReference>
<dbReference type="InterPro" id="IPR056501">
    <property type="entry name" value="NAD-bd_HRPKS_sdrA"/>
</dbReference>
<dbReference type="RefSeq" id="XP_056476596.1">
    <property type="nucleotide sequence ID" value="XM_056616239.1"/>
</dbReference>
<dbReference type="InterPro" id="IPR036736">
    <property type="entry name" value="ACP-like_sf"/>
</dbReference>
<dbReference type="InterPro" id="IPR001227">
    <property type="entry name" value="Ac_transferase_dom_sf"/>
</dbReference>
<feature type="domain" description="PKS/mFAS DH" evidence="11">
    <location>
        <begin position="1011"/>
        <end position="1328"/>
    </location>
</feature>
<dbReference type="Gene3D" id="3.10.129.110">
    <property type="entry name" value="Polyketide synthase dehydratase"/>
    <property type="match status" value="1"/>
</dbReference>
<dbReference type="CDD" id="cd00833">
    <property type="entry name" value="PKS"/>
    <property type="match status" value="1"/>
</dbReference>
<feature type="active site" description="Proton acceptor; for dehydratase activity" evidence="6">
    <location>
        <position position="1043"/>
    </location>
</feature>
<dbReference type="GO" id="GO:0016491">
    <property type="term" value="F:oxidoreductase activity"/>
    <property type="evidence" value="ECO:0007669"/>
    <property type="project" value="InterPro"/>
</dbReference>
<dbReference type="Pfam" id="PF16197">
    <property type="entry name" value="KAsynt_C_assoc"/>
    <property type="match status" value="1"/>
</dbReference>
<dbReference type="InterPro" id="IPR049900">
    <property type="entry name" value="PKS_mFAS_DH"/>
</dbReference>
<dbReference type="OrthoDB" id="329835at2759"/>
<dbReference type="SMART" id="SM00822">
    <property type="entry name" value="PKS_KR"/>
    <property type="match status" value="1"/>
</dbReference>
<gene>
    <name evidence="12" type="ORF">N7532_003745</name>
</gene>
<evidence type="ECO:0000256" key="2">
    <source>
        <dbReference type="ARBA" id="ARBA00022553"/>
    </source>
</evidence>
<evidence type="ECO:0000256" key="5">
    <source>
        <dbReference type="ARBA" id="ARBA00023315"/>
    </source>
</evidence>
<dbReference type="SUPFAM" id="SSF53335">
    <property type="entry name" value="S-adenosyl-L-methionine-dependent methyltransferases"/>
    <property type="match status" value="1"/>
</dbReference>
<proteinExistence type="predicted"/>
<dbReference type="Pfam" id="PF14765">
    <property type="entry name" value="PS-DH"/>
    <property type="match status" value="1"/>
</dbReference>
<dbReference type="InterPro" id="IPR029063">
    <property type="entry name" value="SAM-dependent_MTases_sf"/>
</dbReference>
<dbReference type="InterPro" id="IPR014031">
    <property type="entry name" value="Ketoacyl_synth_C"/>
</dbReference>
<dbReference type="SUPFAM" id="SSF47336">
    <property type="entry name" value="ACP-like"/>
    <property type="match status" value="1"/>
</dbReference>
<dbReference type="InterPro" id="IPR057326">
    <property type="entry name" value="KR_dom"/>
</dbReference>
<dbReference type="Pfam" id="PF21089">
    <property type="entry name" value="PKS_DH_N"/>
    <property type="match status" value="1"/>
</dbReference>
<evidence type="ECO:0000256" key="3">
    <source>
        <dbReference type="ARBA" id="ARBA00022679"/>
    </source>
</evidence>
<dbReference type="SUPFAM" id="SSF52151">
    <property type="entry name" value="FabD/lysophospholipase-like"/>
    <property type="match status" value="1"/>
</dbReference>
<dbReference type="Gene3D" id="3.40.47.10">
    <property type="match status" value="1"/>
</dbReference>
<evidence type="ECO:0000259" key="9">
    <source>
        <dbReference type="PROSITE" id="PS50835"/>
    </source>
</evidence>
<keyword evidence="13" id="KW-1185">Reference proteome</keyword>
<feature type="domain" description="Carrier" evidence="8">
    <location>
        <begin position="2503"/>
        <end position="2580"/>
    </location>
</feature>
<dbReference type="SMART" id="SM00825">
    <property type="entry name" value="PKS_KS"/>
    <property type="match status" value="1"/>
</dbReference>
<dbReference type="GeneID" id="81355218"/>
<dbReference type="Pfam" id="PF00698">
    <property type="entry name" value="Acyl_transf_1"/>
    <property type="match status" value="1"/>
</dbReference>
<dbReference type="PROSITE" id="PS52019">
    <property type="entry name" value="PKS_MFAS_DH"/>
    <property type="match status" value="1"/>
</dbReference>
<evidence type="ECO:0000256" key="7">
    <source>
        <dbReference type="SAM" id="MobiDB-lite"/>
    </source>
</evidence>
<dbReference type="GO" id="GO:1901336">
    <property type="term" value="P:lactone biosynthetic process"/>
    <property type="evidence" value="ECO:0007669"/>
    <property type="project" value="UniProtKB-ARBA"/>
</dbReference>
<feature type="region of interest" description="C-terminal hotdog fold" evidence="6">
    <location>
        <begin position="1168"/>
        <end position="1328"/>
    </location>
</feature>
<keyword evidence="5" id="KW-0012">Acyltransferase</keyword>
<dbReference type="PROSITE" id="PS50075">
    <property type="entry name" value="CARRIER"/>
    <property type="match status" value="1"/>
</dbReference>
<evidence type="ECO:0000259" key="10">
    <source>
        <dbReference type="PROSITE" id="PS52004"/>
    </source>
</evidence>
<dbReference type="PANTHER" id="PTHR43775">
    <property type="entry name" value="FATTY ACID SYNTHASE"/>
    <property type="match status" value="1"/>
</dbReference>
<dbReference type="InterPro" id="IPR049552">
    <property type="entry name" value="PKS_DH_N"/>
</dbReference>
<dbReference type="SUPFAM" id="SSF53901">
    <property type="entry name" value="Thiolase-like"/>
    <property type="match status" value="1"/>
</dbReference>
<dbReference type="CDD" id="cd05195">
    <property type="entry name" value="enoyl_red"/>
    <property type="match status" value="1"/>
</dbReference>
<dbReference type="SMART" id="SM00823">
    <property type="entry name" value="PKS_PP"/>
    <property type="match status" value="1"/>
</dbReference>
<dbReference type="InterPro" id="IPR036291">
    <property type="entry name" value="NAD(P)-bd_dom_sf"/>
</dbReference>
<dbReference type="SMART" id="SM00826">
    <property type="entry name" value="PKS_DH"/>
    <property type="match status" value="1"/>
</dbReference>
<feature type="region of interest" description="N-terminal hotdog fold" evidence="6">
    <location>
        <begin position="1011"/>
        <end position="1144"/>
    </location>
</feature>
<sequence>MEEIPILIENADPKIQEDDSAMEPMHRFGEKEEPYGDLSILAQDLMTPIAIIGMGFRGPADAVTVDRLWDIMMEQREGWSPIPAKRWNNAAFYHPDHAHHGTINVQGGHFLEEDISLFDAPFFNMSSDEAAAMDPQQRLLLEVTYEGLESAGISLNHIAGSRTSCFVGSFCADYTDILLRDPECVPMYQCTNAGQSRAMTANRISYFYDLKGPSVTVDTACSGSLVALHLACQSLHTGDATMAIAAGVNVILSHEFMSTMSMMRFLSPDGRCHTFDEKANGYARGEAVGCVILKPLDQALRDRDTIRAVIRGTGSNQDGRTPGITLPSATAQEALIRDLYTRAGLNPSETDVVEAHGTGTQAGDPVETGAIARVFGPGRAQGRPVCIGSIKTNVGHLEGASGIAGVIKAVLMLENRTILPSRNFETLNPRIPLEEWKLKIPLTPEVWDSAGPRRVSVNSFGYGGSNAHVILEDASGYISSRGLCQWFKKPSKAMRRKERDNEGCSDAHPERQRILLVSGFDERSCVEHTRAICDFLLEYEDTVNETLLDDLVFTLSEGRSRFMWKTAVIGSSIHEMVRSLSAGTKPHNSLRRPTLAFIFTGQGAQWAGMGKELLEAYPVFCDSISRIDSFLVEAGASFTVHDEISQGPGNSQLSHPLLSQTVCTALQIALVDLLASWNIYPDSVAGHSSGEIAAAYACGALSMEDAMRVAFSRGLAASQVLTSSDIEGAMMAVGMSCDEIRPFLLKIESGNADIACINSPSSVTISGDASAIDELAQVLECRSIFFRRLAVNVAYHSHHMKCVADEYLSAISTIKPRGPQMRDGYAQKSFDVQFFSSVTGDEIQPEELGPQYWVSNLLGQVKFSESVKSLCFKTNVWHQEPKLKRRSKRLGSSQKASVDCLLEVGPHSALSGPIKQTLQANVKLHTVDITYISVLVRKKNAVKSALLAASTLASISYPVSLDAINFPKGAKHGRVPQLLVNLPSYRWNHTRSYWAEPRLSKTFRCRENSRTELLGASDSMACPFEPRWRNFIRVSEVPWLVDHKIQSDIVFPAAAYLCMAVEAVVQITRSAQITGIVLRNVSINSALIVTEDSGIEMMTSLQILKARSTHGSETWYKFHIYSVSKDNRWTEHCTGDVGIESQNSDAENVTIRYMDKLEFLPPGSEAQTIQAIDIDNLYQRLKNVGLEYGPCFTNLARAQSTATGECFAEISIPDTASMMPMKFQHPHLIHPCTLDSIFHTAFVALPDGMIVEKGPIIPVSLEYMRLSHQMTSSPGDILSVCTEIWPTSNGDVVASIAVAEDDARYCSLNPKISINGLRCTRLAVTPGMSDRQSDVPIAYGIEWQADPTFLSVEDSVHLFELSEKTQHETLDNISTLNSQYDQCAAALVQSAVQAFKEEHYQRPGLIYDKYGSALEEMIQSCGAQHHETTEPAVDISADSQQMGRLLSAIDGYLSSITQIEEEAFAQVHDELCSAYHEVISSHPTYVSAAQHLKLIARKKPDISILQVGGAFGRPLTIFLESLVTEVRSNKTAVPSFSKYTIAHKDEGELEQIRTNFEGWAEWVDFVNIDPARSSPEIFESGLKHSYHVVIVPHGLFSFPSNTRGLSFLRSILRPGGYLIIIDSLRPKESILDAFLAASLYLWPSGNFEVPRSLQEEGGLDEAIQKAGLMIYRNETSEKDFNHLTTERMIICQPQHEMNLTEKEFLIIQDDDMNASMAVCLRKHILDVSSKVDISSLYDAQITNKFCIIFTDTHTKILSNPTSEVFNKLKEIFLNSRGMLWISRGGLPDPTFPEYGLAVGFARTARSESAVKPILTLDLDAQNPLPEFKVAKIIVRLIQYSLCHVNAGDMDTEYVERNGVLLIPRVVERADVNRSLLEINKSETQREQLFREPESPVRVSRPDAKNVPPHLVGEPDMGGPPAGHVRIEVMAFALSEWDVDETTQNFRTEKTPGLECSGRVEAVGAGVGDLAVGDRVACLGNGTARSYYQDRESAFQKIEDAMTYELAVSLPVPYTSAYFVIHYLARVKPNETVLIRRAASWIGEALLDICLSWEVDVLVTVTTLAEKEVLRSRFSIQAHRIFVEGMDDVARCVSDLTNSKKCQVVITSSEDGSERYRSLSNVVATFGHLVRVRSPNESAGEDDSLSGSLKNVSRSIFNILDFLRDQMDLARYIWSKVVRLFHEGRLRGPSSLSVYGVTDVEEAFAALGTEKHVVIATDGNEVVTVSQPKPPTTLFRSDASYLLIGGLGGIGSTIALWMADQGARNLVLVNRSGLATEASHSLVRDLSDKGVRQMFLDILWGAPPVRGIVHGAMILKDVHIEKMTSYDYFEVLRPRYNGTWNLHRHAPADLDFFLMLSSISGVIGNATQAAYAAGSAFMDSFAAYRNTLGLPAISLDLGTVTDVGYLAANKELATKMARQGFQGTDKKTLLSLIQVAISQPTKVGNAQIITGLGEWKEGESLGNFDAPLFAQFRVRFRRDGETADSKDAVEILRGSLRASKSQDEAIPVIYEALSGKISTRLGISVERIDPASPLSEFGVDSHVAVELRNWINKTMDSAVSILEILASDSVLQLVGHIAGRSSLIEGTNNS</sequence>
<dbReference type="PANTHER" id="PTHR43775:SF29">
    <property type="entry name" value="ASPERFURANONE POLYKETIDE SYNTHASE AFOG-RELATED"/>
    <property type="match status" value="1"/>
</dbReference>
<dbReference type="InterPro" id="IPR014030">
    <property type="entry name" value="Ketoacyl_synth_N"/>
</dbReference>
<dbReference type="Gene3D" id="3.40.50.150">
    <property type="entry name" value="Vaccinia Virus protein VP39"/>
    <property type="match status" value="1"/>
</dbReference>
<dbReference type="Pfam" id="PF08240">
    <property type="entry name" value="ADH_N"/>
    <property type="match status" value="1"/>
</dbReference>
<reference evidence="12" key="1">
    <citation type="submission" date="2022-11" db="EMBL/GenBank/DDBJ databases">
        <authorList>
            <person name="Petersen C."/>
        </authorList>
    </citation>
    <scope>NUCLEOTIDE SEQUENCE</scope>
    <source>
        <strain evidence="12">IBT 30761</strain>
    </source>
</reference>
<dbReference type="InterPro" id="IPR016035">
    <property type="entry name" value="Acyl_Trfase/lysoPLipase"/>
</dbReference>
<comment type="caution">
    <text evidence="12">The sequence shown here is derived from an EMBL/GenBank/DDBJ whole genome shotgun (WGS) entry which is preliminary data.</text>
</comment>
<dbReference type="InterPro" id="IPR011032">
    <property type="entry name" value="GroES-like_sf"/>
</dbReference>
<dbReference type="Pfam" id="PF00550">
    <property type="entry name" value="PP-binding"/>
    <property type="match status" value="1"/>
</dbReference>
<dbReference type="Gene3D" id="3.90.180.10">
    <property type="entry name" value="Medium-chain alcohol dehydrogenases, catalytic domain"/>
    <property type="match status" value="1"/>
</dbReference>
<feature type="compositionally biased region" description="Basic and acidic residues" evidence="7">
    <location>
        <begin position="1886"/>
        <end position="1903"/>
    </location>
</feature>
<dbReference type="InterPro" id="IPR050091">
    <property type="entry name" value="PKS_NRPS_Biosynth_Enz"/>
</dbReference>
<dbReference type="InterPro" id="IPR020807">
    <property type="entry name" value="PKS_DH"/>
</dbReference>
<dbReference type="InterPro" id="IPR013968">
    <property type="entry name" value="PKS_KR"/>
</dbReference>
<evidence type="ECO:0000313" key="13">
    <source>
        <dbReference type="Proteomes" id="UP001149074"/>
    </source>
</evidence>
<dbReference type="SUPFAM" id="SSF50129">
    <property type="entry name" value="GroES-like"/>
    <property type="match status" value="1"/>
</dbReference>
<dbReference type="InterPro" id="IPR007110">
    <property type="entry name" value="Ig-like_dom"/>
</dbReference>
<dbReference type="EMBL" id="JAPQKI010000004">
    <property type="protein sequence ID" value="KAJ5103216.1"/>
    <property type="molecule type" value="Genomic_DNA"/>
</dbReference>
<keyword evidence="1" id="KW-0596">Phosphopantetheine</keyword>
<dbReference type="PROSITE" id="PS52004">
    <property type="entry name" value="KS3_2"/>
    <property type="match status" value="1"/>
</dbReference>
<keyword evidence="2" id="KW-0597">Phosphoprotein</keyword>
<dbReference type="Pfam" id="PF00109">
    <property type="entry name" value="ketoacyl-synt"/>
    <property type="match status" value="1"/>
</dbReference>
<dbReference type="SMART" id="SM00827">
    <property type="entry name" value="PKS_AT"/>
    <property type="match status" value="1"/>
</dbReference>
<organism evidence="12 13">
    <name type="scientific">Penicillium argentinense</name>
    <dbReference type="NCBI Taxonomy" id="1131581"/>
    <lineage>
        <taxon>Eukaryota</taxon>
        <taxon>Fungi</taxon>
        <taxon>Dikarya</taxon>
        <taxon>Ascomycota</taxon>
        <taxon>Pezizomycotina</taxon>
        <taxon>Eurotiomycetes</taxon>
        <taxon>Eurotiomycetidae</taxon>
        <taxon>Eurotiales</taxon>
        <taxon>Aspergillaceae</taxon>
        <taxon>Penicillium</taxon>
    </lineage>
</organism>
<name>A0A9W9KEU2_9EURO</name>
<dbReference type="GO" id="GO:0006633">
    <property type="term" value="P:fatty acid biosynthetic process"/>
    <property type="evidence" value="ECO:0007669"/>
    <property type="project" value="TreeGrafter"/>
</dbReference>
<dbReference type="InterPro" id="IPR009081">
    <property type="entry name" value="PP-bd_ACP"/>
</dbReference>
<dbReference type="InterPro" id="IPR013154">
    <property type="entry name" value="ADH-like_N"/>
</dbReference>
<dbReference type="SMART" id="SM00829">
    <property type="entry name" value="PKS_ER"/>
    <property type="match status" value="1"/>
</dbReference>
<dbReference type="Pfam" id="PF23114">
    <property type="entry name" value="NAD-bd_HRPKS_sdrA"/>
    <property type="match status" value="1"/>
</dbReference>
<dbReference type="InterPro" id="IPR016039">
    <property type="entry name" value="Thiolase-like"/>
</dbReference>
<accession>A0A9W9KEU2</accession>
<feature type="active site" description="Proton donor; for dehydratase activity" evidence="6">
    <location>
        <position position="1235"/>
    </location>
</feature>